<dbReference type="Proteomes" id="UP000219338">
    <property type="component" value="Unassembled WGS sequence"/>
</dbReference>
<evidence type="ECO:0000313" key="1">
    <source>
        <dbReference type="EMBL" id="SJL07536.1"/>
    </source>
</evidence>
<accession>A0A284RFL3</accession>
<reference evidence="2" key="1">
    <citation type="journal article" date="2017" name="Nat. Ecol. Evol.">
        <title>Genome expansion and lineage-specific genetic innovations in the forest pathogenic fungi Armillaria.</title>
        <authorList>
            <person name="Sipos G."/>
            <person name="Prasanna A.N."/>
            <person name="Walter M.C."/>
            <person name="O'Connor E."/>
            <person name="Balint B."/>
            <person name="Krizsan K."/>
            <person name="Kiss B."/>
            <person name="Hess J."/>
            <person name="Varga T."/>
            <person name="Slot J."/>
            <person name="Riley R."/>
            <person name="Boka B."/>
            <person name="Rigling D."/>
            <person name="Barry K."/>
            <person name="Lee J."/>
            <person name="Mihaltcheva S."/>
            <person name="LaButti K."/>
            <person name="Lipzen A."/>
            <person name="Waldron R."/>
            <person name="Moloney N.M."/>
            <person name="Sperisen C."/>
            <person name="Kredics L."/>
            <person name="Vagvoelgyi C."/>
            <person name="Patrignani A."/>
            <person name="Fitzpatrick D."/>
            <person name="Nagy I."/>
            <person name="Doyle S."/>
            <person name="Anderson J.B."/>
            <person name="Grigoriev I.V."/>
            <person name="Gueldener U."/>
            <person name="Muensterkoetter M."/>
            <person name="Nagy L.G."/>
        </authorList>
    </citation>
    <scope>NUCLEOTIDE SEQUENCE [LARGE SCALE GENOMIC DNA]</scope>
    <source>
        <strain evidence="2">C18/9</strain>
    </source>
</reference>
<proteinExistence type="predicted"/>
<dbReference type="EMBL" id="FUEG01000008">
    <property type="protein sequence ID" value="SJL07536.1"/>
    <property type="molecule type" value="Genomic_DNA"/>
</dbReference>
<gene>
    <name evidence="1" type="ORF">ARMOST_10886</name>
</gene>
<name>A0A284RFL3_ARMOS</name>
<organism evidence="1 2">
    <name type="scientific">Armillaria ostoyae</name>
    <name type="common">Armillaria root rot fungus</name>
    <dbReference type="NCBI Taxonomy" id="47428"/>
    <lineage>
        <taxon>Eukaryota</taxon>
        <taxon>Fungi</taxon>
        <taxon>Dikarya</taxon>
        <taxon>Basidiomycota</taxon>
        <taxon>Agaricomycotina</taxon>
        <taxon>Agaricomycetes</taxon>
        <taxon>Agaricomycetidae</taxon>
        <taxon>Agaricales</taxon>
        <taxon>Marasmiineae</taxon>
        <taxon>Physalacriaceae</taxon>
        <taxon>Armillaria</taxon>
    </lineage>
</organism>
<protein>
    <submittedName>
        <fullName evidence="1">Uncharacterized protein</fullName>
    </submittedName>
</protein>
<evidence type="ECO:0000313" key="2">
    <source>
        <dbReference type="Proteomes" id="UP000219338"/>
    </source>
</evidence>
<dbReference type="AlphaFoldDB" id="A0A284RFL3"/>
<sequence>MYHVIARAYRARLRPISSRPTLLRRGFLLPIPELQRNFFNINTVRNRGQSPNISRTANFQPAPILLYINASSSTGGLLKQRILELEEEVRVEGSLKSNIGDCSSQWDIMCPFPCDVGL</sequence>
<keyword evidence="2" id="KW-1185">Reference proteome</keyword>